<dbReference type="PANTHER" id="PTHR37015:SF1">
    <property type="entry name" value="REVERSE TRANSCRIPTASE DOMAIN-CONTAINING PROTEIN"/>
    <property type="match status" value="1"/>
</dbReference>
<evidence type="ECO:0008006" key="4">
    <source>
        <dbReference type="Google" id="ProtNLM"/>
    </source>
</evidence>
<keyword evidence="3" id="KW-1185">Reference proteome</keyword>
<organism evidence="2 3">
    <name type="scientific">Echria macrotheca</name>
    <dbReference type="NCBI Taxonomy" id="438768"/>
    <lineage>
        <taxon>Eukaryota</taxon>
        <taxon>Fungi</taxon>
        <taxon>Dikarya</taxon>
        <taxon>Ascomycota</taxon>
        <taxon>Pezizomycotina</taxon>
        <taxon>Sordariomycetes</taxon>
        <taxon>Sordariomycetidae</taxon>
        <taxon>Sordariales</taxon>
        <taxon>Schizotheciaceae</taxon>
        <taxon>Echria</taxon>
    </lineage>
</organism>
<feature type="compositionally biased region" description="Polar residues" evidence="1">
    <location>
        <begin position="395"/>
        <end position="410"/>
    </location>
</feature>
<evidence type="ECO:0000313" key="2">
    <source>
        <dbReference type="EMBL" id="KAK1761145.1"/>
    </source>
</evidence>
<accession>A0AAJ0FHJ0</accession>
<dbReference type="AlphaFoldDB" id="A0AAJ0FHJ0"/>
<feature type="region of interest" description="Disordered" evidence="1">
    <location>
        <begin position="385"/>
        <end position="415"/>
    </location>
</feature>
<protein>
    <recommendedName>
        <fullName evidence="4">Reverse transcriptase domain-containing protein</fullName>
    </recommendedName>
</protein>
<gene>
    <name evidence="2" type="ORF">QBC47DRAFT_22793</name>
</gene>
<name>A0AAJ0FHJ0_9PEZI</name>
<dbReference type="EMBL" id="MU839827">
    <property type="protein sequence ID" value="KAK1761145.1"/>
    <property type="molecule type" value="Genomic_DNA"/>
</dbReference>
<dbReference type="Proteomes" id="UP001239445">
    <property type="component" value="Unassembled WGS sequence"/>
</dbReference>
<dbReference type="PANTHER" id="PTHR37015">
    <property type="entry name" value="REVERSE TRANSCRIPTASE DOMAIN-CONTAINING PROTEIN"/>
    <property type="match status" value="1"/>
</dbReference>
<dbReference type="CDD" id="cd01709">
    <property type="entry name" value="RT_like_1"/>
    <property type="match status" value="1"/>
</dbReference>
<proteinExistence type="predicted"/>
<reference evidence="2" key="1">
    <citation type="submission" date="2023-06" db="EMBL/GenBank/DDBJ databases">
        <title>Genome-scale phylogeny and comparative genomics of the fungal order Sordariales.</title>
        <authorList>
            <consortium name="Lawrence Berkeley National Laboratory"/>
            <person name="Hensen N."/>
            <person name="Bonometti L."/>
            <person name="Westerberg I."/>
            <person name="Brannstrom I.O."/>
            <person name="Guillou S."/>
            <person name="Cros-Aarteil S."/>
            <person name="Calhoun S."/>
            <person name="Haridas S."/>
            <person name="Kuo A."/>
            <person name="Mondo S."/>
            <person name="Pangilinan J."/>
            <person name="Riley R."/>
            <person name="Labutti K."/>
            <person name="Andreopoulos B."/>
            <person name="Lipzen A."/>
            <person name="Chen C."/>
            <person name="Yanf M."/>
            <person name="Daum C."/>
            <person name="Ng V."/>
            <person name="Clum A."/>
            <person name="Steindorff A."/>
            <person name="Ohm R."/>
            <person name="Martin F."/>
            <person name="Silar P."/>
            <person name="Natvig D."/>
            <person name="Lalanne C."/>
            <person name="Gautier V."/>
            <person name="Ament-Velasquez S.L."/>
            <person name="Kruys A."/>
            <person name="Hutchinson M.I."/>
            <person name="Powell A.J."/>
            <person name="Barry K."/>
            <person name="Miller A.N."/>
            <person name="Grigoriev I.V."/>
            <person name="Debuchy R."/>
            <person name="Gladieux P."/>
            <person name="Thoren M.H."/>
            <person name="Johannesson H."/>
        </authorList>
    </citation>
    <scope>NUCLEOTIDE SEQUENCE</scope>
    <source>
        <strain evidence="2">PSN4</strain>
    </source>
</reference>
<evidence type="ECO:0000256" key="1">
    <source>
        <dbReference type="SAM" id="MobiDB-lite"/>
    </source>
</evidence>
<comment type="caution">
    <text evidence="2">The sequence shown here is derived from an EMBL/GenBank/DDBJ whole genome shotgun (WGS) entry which is preliminary data.</text>
</comment>
<evidence type="ECO:0000313" key="3">
    <source>
        <dbReference type="Proteomes" id="UP001239445"/>
    </source>
</evidence>
<sequence length="908" mass="103562">MASPTSVLSKTLQSITLTKIKELESRRNSYEARKRVFLDKANAATDQRDRLACLLDAFKELYPGAAKDRSLANIERWLVQSRYDASIPTSKLASFDEQLRSKLDIQSRKLDMAHLYSRLLTEWMDQPISDPLENLPTDDKDDTFEVVVERQRQRLSELVDKFESVVFEPLETSSDEICKFLDGLFPDEESQEELETLRKEVAEASEKLMSETAPFDEDSLTSCIKGLLTEDILSDEKQAILRDFLESEVAKSEIADVLNMRYSDLKQWHWDAGKDGIRVMPRAGLNGKYRIWADDDILQMIFVQYIGIKLCNIIKPALKRFMSDVCVRNIDSQAMSQADRDRRRYFLNEYYQPSTHLESERKSAYLDTFFLSQLPSTETSLFDGDHNYDGEDASDASSNSLTTGKQTPPQKKSGIKQKLLRQLTTELLVHRLRGKTYENRTDAGNGIVLLQTDLQWYATSIPHSTIFTVLKYVGFNDDWVAFFKKYLEAPLNLDAASDDRPQLGPRIRKRGVPMAHASEKFTGELILFFMDLAVNRETGILLYRLHDDIWLLGEPEPSAAAWSCMQSFAKVFGLDFNRSKTGSVYMPGSDGKKDAKIAKALPQGSVTIGFLRLDADTGKWSIDKKMVKAHLDQLERQLGNCKSVLSWVQTWNSCMGRFFSHTFGEPAYCFGREHVDEVLETYRQMLQTLFPNGGGGSVVKHLKSMIESRFEVKDIPDAFIFLPENLGGLGLRNPFVNLFLVRENIKETPEDIIDEMLRKERDEYTADKKTFEGAGEADHRRRLRNMYPNKEDEAKDSAIRPDETETFMTLDEYARFRERTSGAYRTTYLKLISTPEIEEIALSKEVKSGLGGSDISASLDAEGKWFLQLYSEELLADFGGLGLVDKQFLPVGVLAMMRGKKVTWQMVL</sequence>